<sequence>MSMKGSPINWWKEKRQSSHPNIPTTRPQTAFPFPTNADHDPNKAITEAVISAFESTAFKIAIASQVDPAFSRHQEKLAQIKTASLNLESVLQAHVEDLPVILKGIEDHVTGITIPLYGEEFERLGRRNEEIEKRIGEIQIPDHTEQLNTIIANQAKFLKSFESRFSALETRIEDLDRKTSDLNGEVVNADLRSAIRFGEISNELQDRNTTLNNSIWDVQRELGKKTDALQRRVVGACEEVGKIVKGQNEVLESIKTKGEDDDVLNAVEKLVSKADFAEKATRRSLTAIQDKVSALDTSSLATHTSKLESIERGMRDFKKEAEAARNLASVSSKFLSANTTKLDSMATAVGKMHLLVETTNEICQEVSESQEIHAESLKEDVDAVKMHIRALDGLAVTHARKLSDVSSGVVRSEGAIGKIDKVVADGFGMVGEKFEGVEETLKVLPDCKAKLDGVESVLAGIVKDRKPQRKVLDDLTSTLAEMRTNVDTALSSHTESLSTIRQAVSDTPSKDGLITALSNHHASLESKIASSHETNSESKLRAISELQTNVETALSSHTNSLSEAISSTASRDGLAAALSDLRSSINGFHETTSKSTISAITTEMRHLSSSLQASFLSQKDEIVLQASKVLTPISEILTEISSTKTLLGEQNALMKDEFSTTRTAIETSQTSHVENAKTTQRVIQELQESSKDDEILLQIESWAQNCIAKQAAGTTSLKEVLDLSRVRAEDSHKSLATLNEKHDELSTFLHSGDSESSKTMQELAVIKQLLENEVKWVELKELARSTEEKISTVQISMQAMHDDTTLTSIKDLASQNASILTNISEAISAFDTQIQSSETNVLANLKATQSTLEDGIWTASRTVSGEVAGMKSDIGTRVSTATNVLRSEIQTFDLKTVTASIEDFKVELGNVGVRNEESMRGASEDLKTRIEDLASDVKDFRVGTEKHFAANETAFSDAKELALVNEKNVSEELQMIQNSLGPIKEIVDGVSEIQKACNELPRVGDVKKIEDAVARVEEHVQGAGIARDEILNVVQKNGAELVRVHEVLTRVEDGSVEDSQGIKTEIATLGAEFRKGNDELEASLKTELHSVKDSVYAGAEDIKNAVSEASMRNVEGHASIVAALAAEGQVLREKIITEQETSNSKISTELETTRKSIVEEIASSKAVLEKAVGGAASEIKDVTTSILSTTSNTTQLQEVALGVIQKENKAIQDAITSWSARTAESTTANMNSIKDHITVELSDTSSQIQESIGGVQSTLVESKKVLDKLASDHDETVAEATKTHQATLAALITSSQATQDIIVSGNEKAQAARKSLHESTMANIISGIEAGKTSLSGELEIVKSSISDSRDILEAFSSQSSRRFDDAESEAGKTRDQVLSTLGMENKALLETLKSEVKSVQIAIEAAQQKIVDGTSSDFKSLDDKFGTVEKSLLTRLENVETELTKQMDDVSENITSSSTSLVSEVKSGFSETGTKHHDTLKAIKDESKAISELVANGTKEMNGAITTASETTTSELRDSKTSVDEKFGSVEKTLLRALSAIGGHVLQGFGSAAEAADDRQNATIETLKITSLESVRAMERANAESLDRLLKQITAATEGATSDHIITLERLESQRKTIKTYIDEAIEHSTAAIEGVSRPVLENQRALESLQKYSAEIQTSLESAADARRKTDGLVEMVAKEMRDQGKTMSTSFEQVHGGVRDMGASIEASVEKRVTKEGEAIRGCVVTKFDSVEGKVAGLTDTINEEAETTRKASEKITSGIETSTGKLEKRLDAGFSNLSSENKAASKTLDIHISTLSAAIKDEAETTQARVETLNSRVLDEVQKTDTSLRSSLTSLRTSIDQNQDTNSTRHSSILENIKTVSTFVEALPSSLKAIDMAVRVNSAAIARVDKAVLESSSQVKAEINSSLNSLSSQIDDELQDTGRRVRGIAEYEIPRLEALAKRQRDAVEVIGGRIIGTTKRFDEMVANVGKGSANGLDKSELLSMSGRLRGGSNASSTRSKDSGYRMGAFENGGRM</sequence>
<keyword evidence="3" id="KW-1185">Reference proteome</keyword>
<evidence type="ECO:0000313" key="3">
    <source>
        <dbReference type="Proteomes" id="UP001595075"/>
    </source>
</evidence>
<dbReference type="Proteomes" id="UP001595075">
    <property type="component" value="Unassembled WGS sequence"/>
</dbReference>
<feature type="region of interest" description="Disordered" evidence="1">
    <location>
        <begin position="1990"/>
        <end position="2019"/>
    </location>
</feature>
<accession>A0ABR4C691</accession>
<evidence type="ECO:0000313" key="2">
    <source>
        <dbReference type="EMBL" id="KAL2064613.1"/>
    </source>
</evidence>
<name>A0ABR4C691_9HELO</name>
<comment type="caution">
    <text evidence="2">The sequence shown here is derived from an EMBL/GenBank/DDBJ whole genome shotgun (WGS) entry which is preliminary data.</text>
</comment>
<protein>
    <submittedName>
        <fullName evidence="2">Uncharacterized protein</fullName>
    </submittedName>
</protein>
<evidence type="ECO:0000256" key="1">
    <source>
        <dbReference type="SAM" id="MobiDB-lite"/>
    </source>
</evidence>
<dbReference type="EMBL" id="JAZHXI010000013">
    <property type="protein sequence ID" value="KAL2064613.1"/>
    <property type="molecule type" value="Genomic_DNA"/>
</dbReference>
<feature type="region of interest" description="Disordered" evidence="1">
    <location>
        <begin position="1"/>
        <end position="28"/>
    </location>
</feature>
<organism evidence="2 3">
    <name type="scientific">Oculimacula yallundae</name>
    <dbReference type="NCBI Taxonomy" id="86028"/>
    <lineage>
        <taxon>Eukaryota</taxon>
        <taxon>Fungi</taxon>
        <taxon>Dikarya</taxon>
        <taxon>Ascomycota</taxon>
        <taxon>Pezizomycotina</taxon>
        <taxon>Leotiomycetes</taxon>
        <taxon>Helotiales</taxon>
        <taxon>Ploettnerulaceae</taxon>
        <taxon>Oculimacula</taxon>
    </lineage>
</organism>
<proteinExistence type="predicted"/>
<feature type="compositionally biased region" description="Polar residues" evidence="1">
    <location>
        <begin position="18"/>
        <end position="28"/>
    </location>
</feature>
<gene>
    <name evidence="2" type="ORF">VTL71DRAFT_3750</name>
</gene>
<reference evidence="2 3" key="1">
    <citation type="journal article" date="2024" name="Commun. Biol.">
        <title>Comparative genomic analysis of thermophilic fungi reveals convergent evolutionary adaptations and gene losses.</title>
        <authorList>
            <person name="Steindorff A.S."/>
            <person name="Aguilar-Pontes M.V."/>
            <person name="Robinson A.J."/>
            <person name="Andreopoulos B."/>
            <person name="LaButti K."/>
            <person name="Kuo A."/>
            <person name="Mondo S."/>
            <person name="Riley R."/>
            <person name="Otillar R."/>
            <person name="Haridas S."/>
            <person name="Lipzen A."/>
            <person name="Grimwood J."/>
            <person name="Schmutz J."/>
            <person name="Clum A."/>
            <person name="Reid I.D."/>
            <person name="Moisan M.C."/>
            <person name="Butler G."/>
            <person name="Nguyen T.T.M."/>
            <person name="Dewar K."/>
            <person name="Conant G."/>
            <person name="Drula E."/>
            <person name="Henrissat B."/>
            <person name="Hansel C."/>
            <person name="Singer S."/>
            <person name="Hutchinson M.I."/>
            <person name="de Vries R.P."/>
            <person name="Natvig D.O."/>
            <person name="Powell A.J."/>
            <person name="Tsang A."/>
            <person name="Grigoriev I.V."/>
        </authorList>
    </citation>
    <scope>NUCLEOTIDE SEQUENCE [LARGE SCALE GENOMIC DNA]</scope>
    <source>
        <strain evidence="2 3">CBS 494.80</strain>
    </source>
</reference>